<evidence type="ECO:0000313" key="1">
    <source>
        <dbReference type="EMBL" id="GID74615.1"/>
    </source>
</evidence>
<sequence>MSPKLHCPFCYAAIKRRSELWFQCRGKPTPTRPACRPKIDEARRNHTGFALPTLPTFAPIAQPNQLLPPRKTARCPKCLGETSVRACPQCHTRLPVEFGVDASPLVAMVGARGTGKTVYLTVLAHELQRGELAGEFAATVQPIGDGEDNYALPARWLGDDIHQLYDAKRLLPVTEQAVDGRREPLVMEWRGRKAGLLGRDRPRTNYLSFYDTAGEDLHTDRDAFQLHYLSAATYLILLLDPFQLPRVRDLVPLPPAAVVQRYGRAEPTREVLGRITEVLKHSSHWNGRQVTMPVAVAFAKMDAFYDYLGDKHPLRRIRRRRHGYDDEAGRRVHEEMASLLHAWGGDVINDYLRSYYRDYRYFFVSALGAEPDYAEGSVHPTGVRPDRVEEPLLWLMHKAGLVPRVTT</sequence>
<dbReference type="SUPFAM" id="SSF52540">
    <property type="entry name" value="P-loop containing nucleoside triphosphate hydrolases"/>
    <property type="match status" value="1"/>
</dbReference>
<reference evidence="1 2" key="1">
    <citation type="submission" date="2021-01" db="EMBL/GenBank/DDBJ databases">
        <title>Whole genome shotgun sequence of Actinoplanes deccanensis NBRC 13994.</title>
        <authorList>
            <person name="Komaki H."/>
            <person name="Tamura T."/>
        </authorList>
    </citation>
    <scope>NUCLEOTIDE SEQUENCE [LARGE SCALE GENOMIC DNA]</scope>
    <source>
        <strain evidence="1 2">NBRC 13994</strain>
    </source>
</reference>
<accession>A0ABQ3Y3T6</accession>
<keyword evidence="2" id="KW-1185">Reference proteome</keyword>
<dbReference type="EMBL" id="BOMI01000063">
    <property type="protein sequence ID" value="GID74615.1"/>
    <property type="molecule type" value="Genomic_DNA"/>
</dbReference>
<comment type="caution">
    <text evidence="1">The sequence shown here is derived from an EMBL/GenBank/DDBJ whole genome shotgun (WGS) entry which is preliminary data.</text>
</comment>
<dbReference type="InterPro" id="IPR027417">
    <property type="entry name" value="P-loop_NTPase"/>
</dbReference>
<proteinExistence type="predicted"/>
<protein>
    <recommendedName>
        <fullName evidence="3">Double-GTPase 2 domain-containing protein</fullName>
    </recommendedName>
</protein>
<evidence type="ECO:0000313" key="2">
    <source>
        <dbReference type="Proteomes" id="UP000609879"/>
    </source>
</evidence>
<evidence type="ECO:0008006" key="3">
    <source>
        <dbReference type="Google" id="ProtNLM"/>
    </source>
</evidence>
<organism evidence="1 2">
    <name type="scientific">Paractinoplanes deccanensis</name>
    <dbReference type="NCBI Taxonomy" id="113561"/>
    <lineage>
        <taxon>Bacteria</taxon>
        <taxon>Bacillati</taxon>
        <taxon>Actinomycetota</taxon>
        <taxon>Actinomycetes</taxon>
        <taxon>Micromonosporales</taxon>
        <taxon>Micromonosporaceae</taxon>
        <taxon>Paractinoplanes</taxon>
    </lineage>
</organism>
<dbReference type="Proteomes" id="UP000609879">
    <property type="component" value="Unassembled WGS sequence"/>
</dbReference>
<gene>
    <name evidence="1" type="ORF">Ade02nite_32560</name>
</gene>
<dbReference type="RefSeq" id="WP_203763260.1">
    <property type="nucleotide sequence ID" value="NZ_BAAABO010000012.1"/>
</dbReference>
<name>A0ABQ3Y3T6_9ACTN</name>